<proteinExistence type="inferred from homology"/>
<comment type="similarity">
    <text evidence="1">Belongs to the tubulin family.</text>
</comment>
<gene>
    <name evidence="5" type="ORF">F3Y22_tig00116959pilonHSYRG00429</name>
</gene>
<evidence type="ECO:0000313" key="6">
    <source>
        <dbReference type="Proteomes" id="UP000436088"/>
    </source>
</evidence>
<comment type="caution">
    <text evidence="5">The sequence shown here is derived from an EMBL/GenBank/DDBJ whole genome shotgun (WGS) entry which is preliminary data.</text>
</comment>
<reference evidence="5" key="1">
    <citation type="submission" date="2019-09" db="EMBL/GenBank/DDBJ databases">
        <title>Draft genome information of white flower Hibiscus syriacus.</title>
        <authorList>
            <person name="Kim Y.-M."/>
        </authorList>
    </citation>
    <scope>NUCLEOTIDE SEQUENCE [LARGE SCALE GENOMIC DNA]</scope>
    <source>
        <strain evidence="5">YM2019G1</strain>
    </source>
</reference>
<dbReference type="InterPro" id="IPR000217">
    <property type="entry name" value="Tubulin"/>
</dbReference>
<protein>
    <submittedName>
        <fullName evidence="5">Uncharacterized protein</fullName>
    </submittedName>
</protein>
<evidence type="ECO:0000256" key="1">
    <source>
        <dbReference type="ARBA" id="ARBA00009636"/>
    </source>
</evidence>
<dbReference type="GO" id="GO:0007017">
    <property type="term" value="P:microtubule-based process"/>
    <property type="evidence" value="ECO:0007669"/>
    <property type="project" value="InterPro"/>
</dbReference>
<dbReference type="SUPFAM" id="SSF55307">
    <property type="entry name" value="Tubulin C-terminal domain-like"/>
    <property type="match status" value="1"/>
</dbReference>
<keyword evidence="3" id="KW-0547">Nucleotide-binding</keyword>
<dbReference type="GO" id="GO:0005874">
    <property type="term" value="C:microtubule"/>
    <property type="evidence" value="ECO:0007669"/>
    <property type="project" value="UniProtKB-KW"/>
</dbReference>
<dbReference type="Proteomes" id="UP000436088">
    <property type="component" value="Unassembled WGS sequence"/>
</dbReference>
<dbReference type="AlphaFoldDB" id="A0A6A2XD41"/>
<dbReference type="PANTHER" id="PTHR11588">
    <property type="entry name" value="TUBULIN"/>
    <property type="match status" value="1"/>
</dbReference>
<dbReference type="EMBL" id="VEPZ02001734">
    <property type="protein sequence ID" value="KAE8660026.1"/>
    <property type="molecule type" value="Genomic_DNA"/>
</dbReference>
<dbReference type="InterPro" id="IPR037103">
    <property type="entry name" value="Tubulin/FtsZ-like_C"/>
</dbReference>
<keyword evidence="6" id="KW-1185">Reference proteome</keyword>
<keyword evidence="4" id="KW-0342">GTP-binding</keyword>
<evidence type="ECO:0000256" key="3">
    <source>
        <dbReference type="ARBA" id="ARBA00022741"/>
    </source>
</evidence>
<dbReference type="Gene3D" id="1.10.287.600">
    <property type="entry name" value="Helix hairpin bin"/>
    <property type="match status" value="1"/>
</dbReference>
<dbReference type="InterPro" id="IPR023123">
    <property type="entry name" value="Tubulin_C"/>
</dbReference>
<accession>A0A6A2XD41</accession>
<name>A0A6A2XD41_HIBSY</name>
<evidence type="ECO:0000256" key="4">
    <source>
        <dbReference type="ARBA" id="ARBA00023134"/>
    </source>
</evidence>
<evidence type="ECO:0000313" key="5">
    <source>
        <dbReference type="EMBL" id="KAE8660026.1"/>
    </source>
</evidence>
<sequence>MATYKVAQTAWRPCNWLARLHGDLSIGWLVCMATSPRIILHGDLSIGSWLVYGLYGSYVSYVTRMVLAMMPSIHSLARPVPASMYQAIFVDILEPTFIDEQFLHNILIRYGGVSTKTSSMITLQLVGRLWTFASTGYENWLTDVVPYPLIICTCSAAKAYHEQPSVPEITSVVFEPSSMMAKCDPRHRKSTTGFKCGINYQQPTVVMGGDLARVQRALCEGMEEGEFSGVREDLPAFDKDYEEVGAKCGEDEEEPEDY</sequence>
<evidence type="ECO:0000256" key="2">
    <source>
        <dbReference type="ARBA" id="ARBA00022701"/>
    </source>
</evidence>
<keyword evidence="2" id="KW-0493">Microtubule</keyword>
<dbReference type="Gene3D" id="3.30.1330.20">
    <property type="entry name" value="Tubulin/FtsZ, C-terminal domain"/>
    <property type="match status" value="2"/>
</dbReference>
<dbReference type="InterPro" id="IPR008280">
    <property type="entry name" value="Tub_FtsZ_C"/>
</dbReference>
<organism evidence="5 6">
    <name type="scientific">Hibiscus syriacus</name>
    <name type="common">Rose of Sharon</name>
    <dbReference type="NCBI Taxonomy" id="106335"/>
    <lineage>
        <taxon>Eukaryota</taxon>
        <taxon>Viridiplantae</taxon>
        <taxon>Streptophyta</taxon>
        <taxon>Embryophyta</taxon>
        <taxon>Tracheophyta</taxon>
        <taxon>Spermatophyta</taxon>
        <taxon>Magnoliopsida</taxon>
        <taxon>eudicotyledons</taxon>
        <taxon>Gunneridae</taxon>
        <taxon>Pentapetalae</taxon>
        <taxon>rosids</taxon>
        <taxon>malvids</taxon>
        <taxon>Malvales</taxon>
        <taxon>Malvaceae</taxon>
        <taxon>Malvoideae</taxon>
        <taxon>Hibiscus</taxon>
    </lineage>
</organism>
<dbReference type="GO" id="GO:0005525">
    <property type="term" value="F:GTP binding"/>
    <property type="evidence" value="ECO:0007669"/>
    <property type="project" value="UniProtKB-KW"/>
</dbReference>